<keyword evidence="2" id="KW-1185">Reference proteome</keyword>
<sequence length="541" mass="58145">MTVPVVGPAVPDPSRPGWDDVQALAADVWAWRRVQAPRSRDDIPRQERPAGWAPDFSAAGVEAARARRAELHARWAGIDLAGADVATRVDHALVGSTLARVRWELDVLRSPERDASFWVDQALGPVFDALLQPPPFGPERVAQLAHLLAVVPAQVATAQAQLAGGAEAELAAVALDMLADAGTRLRAAVAALPVPDLDAGPAADALDALAGWLTAELPRMAPFAPVGRAAFEEFLREVTLAPESVDWMVTVAEAEFARAVTMEAVATAAAAGVPVPPLPVDVAAHCADEAAAEAEVRRWYDEKGLLTVPAWAGRYLFAPRPPWLAPLAGMGVTDDLLGPSRLGQDPVSYAPDPAPELPFFYRANMLDPRLGVAHEGVHALQLTWSATHPDPVRREYVDSQSNEGIAFYDEEMLLDSGLWSDAPHSRVVVARFLRLRALRVLLDVGLATGSMSIDTAARMLAERVPVDVETAREEAAFFAGTPGQALTYLVGKVQVQQLLADVVAAQGDEFDLRAFHDRLWLEGNVPLAMQRWELLGTPPEL</sequence>
<reference evidence="1 2" key="1">
    <citation type="submission" date="2024-03" db="EMBL/GenBank/DDBJ databases">
        <title>Draft genome sequence of Klenkia terrae.</title>
        <authorList>
            <person name="Duangmal K."/>
            <person name="Chantavorakit T."/>
        </authorList>
    </citation>
    <scope>NUCLEOTIDE SEQUENCE [LARGE SCALE GENOMIC DNA]</scope>
    <source>
        <strain evidence="1 2">JCM 17786</strain>
    </source>
</reference>
<dbReference type="PANTHER" id="PTHR33361">
    <property type="entry name" value="GLR0591 PROTEIN"/>
    <property type="match status" value="1"/>
</dbReference>
<dbReference type="RefSeq" id="WP_336392443.1">
    <property type="nucleotide sequence ID" value="NZ_JBAPLV010000014.1"/>
</dbReference>
<dbReference type="InterPro" id="IPR010281">
    <property type="entry name" value="DUF885"/>
</dbReference>
<protein>
    <submittedName>
        <fullName evidence="1">DUF885 family protein</fullName>
    </submittedName>
</protein>
<organism evidence="1 2">
    <name type="scientific">Klenkia terrae</name>
    <dbReference type="NCBI Taxonomy" id="1052259"/>
    <lineage>
        <taxon>Bacteria</taxon>
        <taxon>Bacillati</taxon>
        <taxon>Actinomycetota</taxon>
        <taxon>Actinomycetes</taxon>
        <taxon>Geodermatophilales</taxon>
        <taxon>Geodermatophilaceae</taxon>
        <taxon>Klenkia</taxon>
    </lineage>
</organism>
<dbReference type="Proteomes" id="UP001373496">
    <property type="component" value="Unassembled WGS sequence"/>
</dbReference>
<gene>
    <name evidence="1" type="ORF">UXQ13_13510</name>
</gene>
<dbReference type="Pfam" id="PF05960">
    <property type="entry name" value="DUF885"/>
    <property type="match status" value="1"/>
</dbReference>
<evidence type="ECO:0000313" key="1">
    <source>
        <dbReference type="EMBL" id="MEI4279482.1"/>
    </source>
</evidence>
<name>A0ABU8E780_9ACTN</name>
<dbReference type="EMBL" id="JBAPLV010000014">
    <property type="protein sequence ID" value="MEI4279482.1"/>
    <property type="molecule type" value="Genomic_DNA"/>
</dbReference>
<proteinExistence type="predicted"/>
<dbReference type="PANTHER" id="PTHR33361:SF2">
    <property type="entry name" value="DUF885 DOMAIN-CONTAINING PROTEIN"/>
    <property type="match status" value="1"/>
</dbReference>
<evidence type="ECO:0000313" key="2">
    <source>
        <dbReference type="Proteomes" id="UP001373496"/>
    </source>
</evidence>
<accession>A0ABU8E780</accession>
<comment type="caution">
    <text evidence="1">The sequence shown here is derived from an EMBL/GenBank/DDBJ whole genome shotgun (WGS) entry which is preliminary data.</text>
</comment>